<evidence type="ECO:0000313" key="9">
    <source>
        <dbReference type="EMBL" id="MDR6892940.1"/>
    </source>
</evidence>
<dbReference type="NCBIfam" id="NF001221">
    <property type="entry name" value="PRK00197.1"/>
    <property type="match status" value="1"/>
</dbReference>
<dbReference type="EC" id="1.2.1.41" evidence="7"/>
<dbReference type="RefSeq" id="WP_309852762.1">
    <property type="nucleotide sequence ID" value="NZ_BAAAIU010000004.1"/>
</dbReference>
<dbReference type="InterPro" id="IPR012134">
    <property type="entry name" value="Glu-5-SA_DH"/>
</dbReference>
<evidence type="ECO:0000256" key="2">
    <source>
        <dbReference type="ARBA" id="ARBA00022605"/>
    </source>
</evidence>
<comment type="function">
    <text evidence="7">Catalyzes the NADPH-dependent reduction of L-glutamate 5-phosphate into L-glutamate 5-semialdehyde and phosphate. The product spontaneously undergoes cyclization to form 1-pyrroline-5-carboxylate.</text>
</comment>
<dbReference type="InterPro" id="IPR020593">
    <property type="entry name" value="G-glutamylP_reductase_CS"/>
</dbReference>
<dbReference type="InterPro" id="IPR016162">
    <property type="entry name" value="Ald_DH_N"/>
</dbReference>
<comment type="pathway">
    <text evidence="1 7">Amino-acid biosynthesis; L-proline biosynthesis; L-glutamate 5-semialdehyde from L-glutamate: step 2/2.</text>
</comment>
<dbReference type="InterPro" id="IPR016161">
    <property type="entry name" value="Ald_DH/histidinol_DH"/>
</dbReference>
<accession>A0AAE3YIQ8</accession>
<evidence type="ECO:0000256" key="3">
    <source>
        <dbReference type="ARBA" id="ARBA00022650"/>
    </source>
</evidence>
<dbReference type="Gene3D" id="3.40.605.10">
    <property type="entry name" value="Aldehyde Dehydrogenase, Chain A, domain 1"/>
    <property type="match status" value="1"/>
</dbReference>
<dbReference type="CDD" id="cd07079">
    <property type="entry name" value="ALDH_F18-19_ProA-GPR"/>
    <property type="match status" value="1"/>
</dbReference>
<comment type="caution">
    <text evidence="9">The sequence shown here is derived from an EMBL/GenBank/DDBJ whole genome shotgun (WGS) entry which is preliminary data.</text>
</comment>
<dbReference type="PROSITE" id="PS01223">
    <property type="entry name" value="PROA"/>
    <property type="match status" value="1"/>
</dbReference>
<dbReference type="FunFam" id="3.40.309.10:FF:000006">
    <property type="entry name" value="Gamma-glutamyl phosphate reductase"/>
    <property type="match status" value="1"/>
</dbReference>
<dbReference type="InterPro" id="IPR000965">
    <property type="entry name" value="GPR_dom"/>
</dbReference>
<evidence type="ECO:0000259" key="8">
    <source>
        <dbReference type="Pfam" id="PF00171"/>
    </source>
</evidence>
<evidence type="ECO:0000313" key="10">
    <source>
        <dbReference type="Proteomes" id="UP001247307"/>
    </source>
</evidence>
<dbReference type="PIRSF" id="PIRSF000151">
    <property type="entry name" value="GPR"/>
    <property type="match status" value="1"/>
</dbReference>
<comment type="catalytic activity">
    <reaction evidence="6 7">
        <text>L-glutamate 5-semialdehyde + phosphate + NADP(+) = L-glutamyl 5-phosphate + NADPH + H(+)</text>
        <dbReference type="Rhea" id="RHEA:19541"/>
        <dbReference type="ChEBI" id="CHEBI:15378"/>
        <dbReference type="ChEBI" id="CHEBI:43474"/>
        <dbReference type="ChEBI" id="CHEBI:57783"/>
        <dbReference type="ChEBI" id="CHEBI:58066"/>
        <dbReference type="ChEBI" id="CHEBI:58274"/>
        <dbReference type="ChEBI" id="CHEBI:58349"/>
        <dbReference type="EC" id="1.2.1.41"/>
    </reaction>
</comment>
<keyword evidence="4 7" id="KW-0521">NADP</keyword>
<evidence type="ECO:0000256" key="4">
    <source>
        <dbReference type="ARBA" id="ARBA00022857"/>
    </source>
</evidence>
<comment type="subcellular location">
    <subcellularLocation>
        <location evidence="7">Cytoplasm</location>
    </subcellularLocation>
</comment>
<keyword evidence="2 7" id="KW-0028">Amino-acid biosynthesis</keyword>
<dbReference type="GO" id="GO:0050661">
    <property type="term" value="F:NADP binding"/>
    <property type="evidence" value="ECO:0007669"/>
    <property type="project" value="InterPro"/>
</dbReference>
<keyword evidence="7" id="KW-0963">Cytoplasm</keyword>
<dbReference type="NCBIfam" id="TIGR00407">
    <property type="entry name" value="proA"/>
    <property type="match status" value="1"/>
</dbReference>
<protein>
    <recommendedName>
        <fullName evidence="7">Gamma-glutamyl phosphate reductase</fullName>
        <shortName evidence="7">GPR</shortName>
        <ecNumber evidence="7">1.2.1.41</ecNumber>
    </recommendedName>
    <alternativeName>
        <fullName evidence="7">Glutamate-5-semialdehyde dehydrogenase</fullName>
    </alternativeName>
    <alternativeName>
        <fullName evidence="7">Glutamyl-gamma-semialdehyde dehydrogenase</fullName>
        <shortName evidence="7">GSA dehydrogenase</shortName>
    </alternativeName>
</protein>
<keyword evidence="3 7" id="KW-0641">Proline biosynthesis</keyword>
<organism evidence="9 10">
    <name type="scientific">Falsarthrobacter nasiphocae</name>
    <dbReference type="NCBI Taxonomy" id="189863"/>
    <lineage>
        <taxon>Bacteria</taxon>
        <taxon>Bacillati</taxon>
        <taxon>Actinomycetota</taxon>
        <taxon>Actinomycetes</taxon>
        <taxon>Micrococcales</taxon>
        <taxon>Micrococcaceae</taxon>
        <taxon>Falsarthrobacter</taxon>
    </lineage>
</organism>
<dbReference type="HAMAP" id="MF_00412">
    <property type="entry name" value="ProA"/>
    <property type="match status" value="1"/>
</dbReference>
<dbReference type="PANTHER" id="PTHR11063">
    <property type="entry name" value="GLUTAMATE SEMIALDEHYDE DEHYDROGENASE"/>
    <property type="match status" value="1"/>
</dbReference>
<evidence type="ECO:0000256" key="5">
    <source>
        <dbReference type="ARBA" id="ARBA00023002"/>
    </source>
</evidence>
<dbReference type="Pfam" id="PF00171">
    <property type="entry name" value="Aldedh"/>
    <property type="match status" value="1"/>
</dbReference>
<reference evidence="9" key="1">
    <citation type="submission" date="2023-07" db="EMBL/GenBank/DDBJ databases">
        <title>Sequencing the genomes of 1000 actinobacteria strains.</title>
        <authorList>
            <person name="Klenk H.-P."/>
        </authorList>
    </citation>
    <scope>NUCLEOTIDE SEQUENCE</scope>
    <source>
        <strain evidence="9">DSM 13988</strain>
    </source>
</reference>
<dbReference type="Proteomes" id="UP001247307">
    <property type="component" value="Unassembled WGS sequence"/>
</dbReference>
<keyword evidence="5 7" id="KW-0560">Oxidoreductase</keyword>
<gene>
    <name evidence="7" type="primary">proA</name>
    <name evidence="9" type="ORF">J2S35_001880</name>
</gene>
<dbReference type="GO" id="GO:0004350">
    <property type="term" value="F:glutamate-5-semialdehyde dehydrogenase activity"/>
    <property type="evidence" value="ECO:0007669"/>
    <property type="project" value="UniProtKB-UniRule"/>
</dbReference>
<dbReference type="GO" id="GO:0055129">
    <property type="term" value="P:L-proline biosynthetic process"/>
    <property type="evidence" value="ECO:0007669"/>
    <property type="project" value="UniProtKB-UniRule"/>
</dbReference>
<keyword evidence="10" id="KW-1185">Reference proteome</keyword>
<dbReference type="AlphaFoldDB" id="A0AAE3YIQ8"/>
<evidence type="ECO:0000256" key="1">
    <source>
        <dbReference type="ARBA" id="ARBA00004985"/>
    </source>
</evidence>
<dbReference type="GO" id="GO:0005737">
    <property type="term" value="C:cytoplasm"/>
    <property type="evidence" value="ECO:0007669"/>
    <property type="project" value="UniProtKB-SubCell"/>
</dbReference>
<feature type="domain" description="Aldehyde dehydrogenase" evidence="8">
    <location>
        <begin position="16"/>
        <end position="276"/>
    </location>
</feature>
<dbReference type="EMBL" id="JAVDUI010000001">
    <property type="protein sequence ID" value="MDR6892940.1"/>
    <property type="molecule type" value="Genomic_DNA"/>
</dbReference>
<dbReference type="PANTHER" id="PTHR11063:SF8">
    <property type="entry name" value="DELTA-1-PYRROLINE-5-CARBOXYLATE SYNTHASE"/>
    <property type="match status" value="1"/>
</dbReference>
<sequence length="425" mass="45384">MLAQPTTPVETELFARCERARGAADRLAETTRETRDAALQAMGEALIAKAAVILEANALDVERETAAGMSAPLVDRLRLTEERIRALVDSLEVVRALEDPVGRVRRGSTLPNGLRLRQVTVPLGVIACVYEARPNVTVDIVALALKSGNAVLLRGGSAARETNTVLIEVLRQAVAESGVDADAVVGLDDLGRDGVQALFGARGHVDLLIPRGGRELIRRVTEEARVPVIATGEGNVHIVLDRGADEAQAVEILLNAKTQRTGVCNAAETLLVLDGAEAAPAALRALVDAGVTLHADERARELVAASERVVPATEEDWETEYLNMDLAVRTVDSLEEAIAHIRRYSTGHTEAILTDSTRNAELFQRRVDSAAVVVNASTRFTDGGQFGLGAEVGISTDRLHARGPMGVDELTTTKWLVTGDGHVRP</sequence>
<dbReference type="Gene3D" id="3.40.309.10">
    <property type="entry name" value="Aldehyde Dehydrogenase, Chain A, domain 2"/>
    <property type="match status" value="1"/>
</dbReference>
<dbReference type="SUPFAM" id="SSF53720">
    <property type="entry name" value="ALDH-like"/>
    <property type="match status" value="1"/>
</dbReference>
<proteinExistence type="inferred from homology"/>
<dbReference type="InterPro" id="IPR016163">
    <property type="entry name" value="Ald_DH_C"/>
</dbReference>
<evidence type="ECO:0000256" key="7">
    <source>
        <dbReference type="HAMAP-Rule" id="MF_00412"/>
    </source>
</evidence>
<comment type="similarity">
    <text evidence="7">Belongs to the gamma-glutamyl phosphate reductase family.</text>
</comment>
<name>A0AAE3YIQ8_9MICC</name>
<dbReference type="InterPro" id="IPR015590">
    <property type="entry name" value="Aldehyde_DH_dom"/>
</dbReference>
<evidence type="ECO:0000256" key="6">
    <source>
        <dbReference type="ARBA" id="ARBA00049024"/>
    </source>
</evidence>